<evidence type="ECO:0000313" key="1">
    <source>
        <dbReference type="EMBL" id="EQC25425.1"/>
    </source>
</evidence>
<keyword evidence="2" id="KW-1185">Reference proteome</keyword>
<dbReference type="InParanoid" id="T0PWM8"/>
<organism evidence="1 2">
    <name type="scientific">Saprolegnia diclina (strain VS20)</name>
    <dbReference type="NCBI Taxonomy" id="1156394"/>
    <lineage>
        <taxon>Eukaryota</taxon>
        <taxon>Sar</taxon>
        <taxon>Stramenopiles</taxon>
        <taxon>Oomycota</taxon>
        <taxon>Saprolegniomycetes</taxon>
        <taxon>Saprolegniales</taxon>
        <taxon>Saprolegniaceae</taxon>
        <taxon>Saprolegnia</taxon>
    </lineage>
</organism>
<sequence length="179" mass="19973">MRKCIADKKKDKEEMEGNKVYYEKNHKQVRGQQKAYIQKNKAARQAKNTSWRLANRAPLAAYKRTLWARKKAIAAGEIPSPMLELADFGARNEAVSSVLPAAPTGAALTPVLIDKDDDVLHGATTKRITMVSFTIERPQLAQSATNTVLLAGTYMCTFCGDWTYYRRHGKRTNLDALAA</sequence>
<accession>T0PWM8</accession>
<reference evidence="1 2" key="1">
    <citation type="submission" date="2012-04" db="EMBL/GenBank/DDBJ databases">
        <title>The Genome Sequence of Saprolegnia declina VS20.</title>
        <authorList>
            <consortium name="The Broad Institute Genome Sequencing Platform"/>
            <person name="Russ C."/>
            <person name="Nusbaum C."/>
            <person name="Tyler B."/>
            <person name="van West P."/>
            <person name="Dieguez-Uribeondo J."/>
            <person name="de Bruijn I."/>
            <person name="Tripathy S."/>
            <person name="Jiang R."/>
            <person name="Young S.K."/>
            <person name="Zeng Q."/>
            <person name="Gargeya S."/>
            <person name="Fitzgerald M."/>
            <person name="Haas B."/>
            <person name="Abouelleil A."/>
            <person name="Alvarado L."/>
            <person name="Arachchi H.M."/>
            <person name="Berlin A."/>
            <person name="Chapman S.B."/>
            <person name="Goldberg J."/>
            <person name="Griggs A."/>
            <person name="Gujja S."/>
            <person name="Hansen M."/>
            <person name="Howarth C."/>
            <person name="Imamovic A."/>
            <person name="Larimer J."/>
            <person name="McCowen C."/>
            <person name="Montmayeur A."/>
            <person name="Murphy C."/>
            <person name="Neiman D."/>
            <person name="Pearson M."/>
            <person name="Priest M."/>
            <person name="Roberts A."/>
            <person name="Saif S."/>
            <person name="Shea T."/>
            <person name="Sisk P."/>
            <person name="Sykes S."/>
            <person name="Wortman J."/>
            <person name="Nusbaum C."/>
            <person name="Birren B."/>
        </authorList>
    </citation>
    <scope>NUCLEOTIDE SEQUENCE [LARGE SCALE GENOMIC DNA]</scope>
    <source>
        <strain evidence="1 2">VS20</strain>
    </source>
</reference>
<dbReference type="Proteomes" id="UP000030762">
    <property type="component" value="Unassembled WGS sequence"/>
</dbReference>
<name>T0PWM8_SAPDV</name>
<proteinExistence type="predicted"/>
<protein>
    <submittedName>
        <fullName evidence="1">Uncharacterized protein</fullName>
    </submittedName>
</protein>
<dbReference type="EMBL" id="JH767279">
    <property type="protein sequence ID" value="EQC25425.1"/>
    <property type="molecule type" value="Genomic_DNA"/>
</dbReference>
<dbReference type="VEuPathDB" id="FungiDB:SDRG_16713"/>
<dbReference type="GeneID" id="19957440"/>
<dbReference type="RefSeq" id="XP_008621153.1">
    <property type="nucleotide sequence ID" value="XM_008622931.1"/>
</dbReference>
<gene>
    <name evidence="1" type="ORF">SDRG_16713</name>
</gene>
<evidence type="ECO:0000313" key="2">
    <source>
        <dbReference type="Proteomes" id="UP000030762"/>
    </source>
</evidence>
<dbReference type="AlphaFoldDB" id="T0PWM8"/>